<evidence type="ECO:0000256" key="2">
    <source>
        <dbReference type="ARBA" id="ARBA00022801"/>
    </source>
</evidence>
<evidence type="ECO:0000313" key="7">
    <source>
        <dbReference type="EMBL" id="MBZ2207201.1"/>
    </source>
</evidence>
<evidence type="ECO:0000256" key="1">
    <source>
        <dbReference type="ARBA" id="ARBA00022741"/>
    </source>
</evidence>
<dbReference type="Pfam" id="PF00580">
    <property type="entry name" value="UvrD-helicase"/>
    <property type="match status" value="1"/>
</dbReference>
<reference evidence="7 8" key="1">
    <citation type="submission" date="2021-01" db="EMBL/GenBank/DDBJ databases">
        <authorList>
            <person name="Ruan W."/>
            <person name="Khan S.A."/>
            <person name="Jeon C.O."/>
        </authorList>
    </citation>
    <scope>NUCLEOTIDE SEQUENCE [LARGE SCALE GENOMIC DNA]</scope>
    <source>
        <strain evidence="7 8">R798</strain>
    </source>
</reference>
<keyword evidence="3" id="KW-0347">Helicase</keyword>
<protein>
    <recommendedName>
        <fullName evidence="5">DNA 3'-5' helicase II</fullName>
    </recommendedName>
</protein>
<proteinExistence type="predicted"/>
<dbReference type="SUPFAM" id="SSF52540">
    <property type="entry name" value="P-loop containing nucleoside triphosphate hydrolases"/>
    <property type="match status" value="1"/>
</dbReference>
<evidence type="ECO:0000259" key="6">
    <source>
        <dbReference type="Pfam" id="PF00580"/>
    </source>
</evidence>
<dbReference type="PANTHER" id="PTHR11070">
    <property type="entry name" value="UVRD / RECB / PCRA DNA HELICASE FAMILY MEMBER"/>
    <property type="match status" value="1"/>
</dbReference>
<feature type="domain" description="UvrD-like helicase ATP-binding" evidence="6">
    <location>
        <begin position="111"/>
        <end position="172"/>
    </location>
</feature>
<keyword evidence="1" id="KW-0547">Nucleotide-binding</keyword>
<dbReference type="PANTHER" id="PTHR11070:SF2">
    <property type="entry name" value="ATP-DEPENDENT DNA HELICASE SRS2"/>
    <property type="match status" value="1"/>
</dbReference>
<accession>A0ABS7SLZ8</accession>
<sequence length="465" mass="51212">MPEAAILGACRLGSVLAPAGHGKTEAIVKAAKLGRRALILTHTHAGVHALRSRLRRLGVPPGAASVETIAGWSLKYANAFPGVGDPPDGLPKAKEDWERISRGAASVLALKAVRNVISCSYDRVFVDEYQDCDSLHHDLVMALSITLPTVIFGDPMQGIFEFTGDSIRWTEHVAPNFPLAVELLVPRRWEGKDPTLGAWIAQTRGKLMRGEIIDLQSGPVNFIQAPNAFAMEAFFERFIEREGSIAAIHCRRGMCDKLASATRGAFQSIEEIAAKRLRQFAMEWDQAPTLGARLAALRSLHNDCFSQKPLSAGEIDSREDAQVIADLKSHGERYEKTAELSHVRSIFSLSRKHPRWRVFRGELWRDANRALSELAAGRASNLADAVSSICQRTSLSGRATQKRTISTPLLLKGLEFDHVLIPDATHFLKESNAQAKLFYVAISRATRSLTITAPDRYIQFPVPNL</sequence>
<name>A0ABS7SLZ8_9BURK</name>
<dbReference type="EMBL" id="JAFBIL020000003">
    <property type="protein sequence ID" value="MBZ2207201.1"/>
    <property type="molecule type" value="Genomic_DNA"/>
</dbReference>
<evidence type="ECO:0000313" key="8">
    <source>
        <dbReference type="Proteomes" id="UP000809349"/>
    </source>
</evidence>
<evidence type="ECO:0000256" key="3">
    <source>
        <dbReference type="ARBA" id="ARBA00022806"/>
    </source>
</evidence>
<keyword evidence="4" id="KW-0067">ATP-binding</keyword>
<reference evidence="7 8" key="2">
    <citation type="submission" date="2021-08" db="EMBL/GenBank/DDBJ databases">
        <title>Massilia sp. R798.</title>
        <authorList>
            <person name="Baek J.H."/>
            <person name="Jung H.S."/>
            <person name="Kim K.R."/>
            <person name="Jeon C.O."/>
        </authorList>
    </citation>
    <scope>NUCLEOTIDE SEQUENCE [LARGE SCALE GENOMIC DNA]</scope>
    <source>
        <strain evidence="7 8">R798</strain>
    </source>
</reference>
<keyword evidence="2" id="KW-0378">Hydrolase</keyword>
<gene>
    <name evidence="7" type="ORF">I4X03_007995</name>
</gene>
<dbReference type="Gene3D" id="3.40.50.300">
    <property type="entry name" value="P-loop containing nucleotide triphosphate hydrolases"/>
    <property type="match status" value="2"/>
</dbReference>
<dbReference type="Proteomes" id="UP000809349">
    <property type="component" value="Unassembled WGS sequence"/>
</dbReference>
<keyword evidence="8" id="KW-1185">Reference proteome</keyword>
<comment type="caution">
    <text evidence="7">The sequence shown here is derived from an EMBL/GenBank/DDBJ whole genome shotgun (WGS) entry which is preliminary data.</text>
</comment>
<evidence type="ECO:0000256" key="5">
    <source>
        <dbReference type="ARBA" id="ARBA00034923"/>
    </source>
</evidence>
<evidence type="ECO:0000256" key="4">
    <source>
        <dbReference type="ARBA" id="ARBA00022840"/>
    </source>
</evidence>
<dbReference type="InterPro" id="IPR027417">
    <property type="entry name" value="P-loop_NTPase"/>
</dbReference>
<organism evidence="7 8">
    <name type="scientific">Massilia soli</name>
    <dbReference type="NCBI Taxonomy" id="2792854"/>
    <lineage>
        <taxon>Bacteria</taxon>
        <taxon>Pseudomonadati</taxon>
        <taxon>Pseudomonadota</taxon>
        <taxon>Betaproteobacteria</taxon>
        <taxon>Burkholderiales</taxon>
        <taxon>Oxalobacteraceae</taxon>
        <taxon>Telluria group</taxon>
        <taxon>Massilia</taxon>
    </lineage>
</organism>
<dbReference type="InterPro" id="IPR000212">
    <property type="entry name" value="DNA_helicase_UvrD/REP"/>
</dbReference>
<dbReference type="InterPro" id="IPR014016">
    <property type="entry name" value="UvrD-like_ATP-bd"/>
</dbReference>